<evidence type="ECO:0000256" key="9">
    <source>
        <dbReference type="ARBA" id="ARBA00023136"/>
    </source>
</evidence>
<keyword evidence="12" id="KW-0449">Lipoprotein</keyword>
<proteinExistence type="inferred from homology"/>
<dbReference type="EC" id="3.2.1.39" evidence="4"/>
<evidence type="ECO:0000256" key="14">
    <source>
        <dbReference type="ARBA" id="ARBA00033335"/>
    </source>
</evidence>
<dbReference type="AlphaFoldDB" id="A0AAV1SFL3"/>
<evidence type="ECO:0000256" key="5">
    <source>
        <dbReference type="ARBA" id="ARBA00022475"/>
    </source>
</evidence>
<protein>
    <recommendedName>
        <fullName evidence="4">glucan endo-1,3-beta-D-glucosidase</fullName>
        <ecNumber evidence="4">3.2.1.39</ecNumber>
    </recommendedName>
    <alternativeName>
        <fullName evidence="14">(1-&gt;3)-beta-glucan endohydrolase</fullName>
    </alternativeName>
    <alternativeName>
        <fullName evidence="15">Beta-1,3-endoglucanase</fullName>
    </alternativeName>
</protein>
<evidence type="ECO:0000256" key="1">
    <source>
        <dbReference type="ARBA" id="ARBA00000382"/>
    </source>
</evidence>
<evidence type="ECO:0000256" key="8">
    <source>
        <dbReference type="ARBA" id="ARBA00022801"/>
    </source>
</evidence>
<evidence type="ECO:0000256" key="7">
    <source>
        <dbReference type="ARBA" id="ARBA00022729"/>
    </source>
</evidence>
<feature type="chain" id="PRO_5043830511" description="glucan endo-1,3-beta-D-glucosidase" evidence="17">
    <location>
        <begin position="30"/>
        <end position="225"/>
    </location>
</feature>
<evidence type="ECO:0000313" key="20">
    <source>
        <dbReference type="Proteomes" id="UP001314170"/>
    </source>
</evidence>
<accession>A0AAV1SFL3</accession>
<dbReference type="EMBL" id="CAWUPB010001184">
    <property type="protein sequence ID" value="CAK7350151.1"/>
    <property type="molecule type" value="Genomic_DNA"/>
</dbReference>
<sequence>MLSKNHSVPSLAIFTFSFLLLSFSAFAAGTIGVNYGRVANNLPTPTKVVELLKSQGINRVKLYDTDSDVLTALANSAINVVVALPNELLSSTAADQSFADAWLGNGQSTPVNKSKSQVPVGSGGDVSTTSSVGQTWCVANGNAGAEKLQAGLNYACGEGGADCRPIQEGATCYNPNTVEAHASYAFNSYYQKKARGAGTCDFGGAAYVVTQQPRIGKCEFPSGGS</sequence>
<gene>
    <name evidence="19" type="ORF">DCAF_LOCUS22877</name>
</gene>
<dbReference type="Gene3D" id="3.20.20.80">
    <property type="entry name" value="Glycosidases"/>
    <property type="match status" value="1"/>
</dbReference>
<dbReference type="GO" id="GO:0005975">
    <property type="term" value="P:carbohydrate metabolic process"/>
    <property type="evidence" value="ECO:0007669"/>
    <property type="project" value="InterPro"/>
</dbReference>
<evidence type="ECO:0000256" key="12">
    <source>
        <dbReference type="ARBA" id="ARBA00023288"/>
    </source>
</evidence>
<comment type="similarity">
    <text evidence="3 16">Belongs to the glycosyl hydrolase 17 family.</text>
</comment>
<keyword evidence="10" id="KW-1015">Disulfide bond</keyword>
<feature type="signal peptide" evidence="17">
    <location>
        <begin position="1"/>
        <end position="29"/>
    </location>
</feature>
<keyword evidence="9" id="KW-0472">Membrane</keyword>
<dbReference type="GO" id="GO:0005886">
    <property type="term" value="C:plasma membrane"/>
    <property type="evidence" value="ECO:0007669"/>
    <property type="project" value="UniProtKB-SubCell"/>
</dbReference>
<evidence type="ECO:0000256" key="13">
    <source>
        <dbReference type="ARBA" id="ARBA00023295"/>
    </source>
</evidence>
<dbReference type="Pfam" id="PF00332">
    <property type="entry name" value="Glyco_hydro_17"/>
    <property type="match status" value="1"/>
</dbReference>
<keyword evidence="20" id="KW-1185">Reference proteome</keyword>
<dbReference type="GO" id="GO:0098552">
    <property type="term" value="C:side of membrane"/>
    <property type="evidence" value="ECO:0007669"/>
    <property type="project" value="UniProtKB-KW"/>
</dbReference>
<keyword evidence="5" id="KW-1003">Cell membrane</keyword>
<dbReference type="SUPFAM" id="SSF51445">
    <property type="entry name" value="(Trans)glycosidases"/>
    <property type="match status" value="1"/>
</dbReference>
<evidence type="ECO:0000256" key="3">
    <source>
        <dbReference type="ARBA" id="ARBA00008773"/>
    </source>
</evidence>
<reference evidence="19 20" key="1">
    <citation type="submission" date="2024-01" db="EMBL/GenBank/DDBJ databases">
        <authorList>
            <person name="Waweru B."/>
        </authorList>
    </citation>
    <scope>NUCLEOTIDE SEQUENCE [LARGE SCALE GENOMIC DNA]</scope>
</reference>
<feature type="domain" description="X8" evidence="18">
    <location>
        <begin position="135"/>
        <end position="220"/>
    </location>
</feature>
<evidence type="ECO:0000256" key="16">
    <source>
        <dbReference type="RuleBase" id="RU004335"/>
    </source>
</evidence>
<organism evidence="19 20">
    <name type="scientific">Dovyalis caffra</name>
    <dbReference type="NCBI Taxonomy" id="77055"/>
    <lineage>
        <taxon>Eukaryota</taxon>
        <taxon>Viridiplantae</taxon>
        <taxon>Streptophyta</taxon>
        <taxon>Embryophyta</taxon>
        <taxon>Tracheophyta</taxon>
        <taxon>Spermatophyta</taxon>
        <taxon>Magnoliopsida</taxon>
        <taxon>eudicotyledons</taxon>
        <taxon>Gunneridae</taxon>
        <taxon>Pentapetalae</taxon>
        <taxon>rosids</taxon>
        <taxon>fabids</taxon>
        <taxon>Malpighiales</taxon>
        <taxon>Salicaceae</taxon>
        <taxon>Flacourtieae</taxon>
        <taxon>Dovyalis</taxon>
    </lineage>
</organism>
<evidence type="ECO:0000259" key="18">
    <source>
        <dbReference type="SMART" id="SM00768"/>
    </source>
</evidence>
<keyword evidence="8" id="KW-0378">Hydrolase</keyword>
<dbReference type="InterPro" id="IPR000490">
    <property type="entry name" value="Glyco_hydro_17"/>
</dbReference>
<evidence type="ECO:0000256" key="4">
    <source>
        <dbReference type="ARBA" id="ARBA00012780"/>
    </source>
</evidence>
<dbReference type="PANTHER" id="PTHR31044">
    <property type="entry name" value="BETA-1,3 GLUCANASE"/>
    <property type="match status" value="1"/>
</dbReference>
<dbReference type="GO" id="GO:0042973">
    <property type="term" value="F:glucan endo-1,3-beta-D-glucosidase activity"/>
    <property type="evidence" value="ECO:0007669"/>
    <property type="project" value="UniProtKB-EC"/>
</dbReference>
<name>A0AAV1SFL3_9ROSI</name>
<evidence type="ECO:0000256" key="6">
    <source>
        <dbReference type="ARBA" id="ARBA00022622"/>
    </source>
</evidence>
<dbReference type="Gene3D" id="1.20.58.1040">
    <property type="match status" value="1"/>
</dbReference>
<dbReference type="InterPro" id="IPR017853">
    <property type="entry name" value="GH"/>
</dbReference>
<comment type="catalytic activity">
    <reaction evidence="1">
        <text>Hydrolysis of (1-&gt;3)-beta-D-glucosidic linkages in (1-&gt;3)-beta-D-glucans.</text>
        <dbReference type="EC" id="3.2.1.39"/>
    </reaction>
</comment>
<evidence type="ECO:0000256" key="11">
    <source>
        <dbReference type="ARBA" id="ARBA00023180"/>
    </source>
</evidence>
<evidence type="ECO:0000313" key="19">
    <source>
        <dbReference type="EMBL" id="CAK7350151.1"/>
    </source>
</evidence>
<dbReference type="FunFam" id="1.20.58.1040:FF:000001">
    <property type="entry name" value="Glucan endo-1,3-beta-glucosidase 4"/>
    <property type="match status" value="1"/>
</dbReference>
<dbReference type="InterPro" id="IPR044788">
    <property type="entry name" value="X8_dom_prot"/>
</dbReference>
<dbReference type="InterPro" id="IPR012946">
    <property type="entry name" value="X8"/>
</dbReference>
<evidence type="ECO:0000256" key="10">
    <source>
        <dbReference type="ARBA" id="ARBA00023157"/>
    </source>
</evidence>
<keyword evidence="13" id="KW-0326">Glycosidase</keyword>
<keyword evidence="11" id="KW-0325">Glycoprotein</keyword>
<evidence type="ECO:0000256" key="17">
    <source>
        <dbReference type="SAM" id="SignalP"/>
    </source>
</evidence>
<dbReference type="Proteomes" id="UP001314170">
    <property type="component" value="Unassembled WGS sequence"/>
</dbReference>
<keyword evidence="6" id="KW-0336">GPI-anchor</keyword>
<keyword evidence="7 17" id="KW-0732">Signal</keyword>
<evidence type="ECO:0000256" key="15">
    <source>
        <dbReference type="ARBA" id="ARBA00033417"/>
    </source>
</evidence>
<comment type="subcellular location">
    <subcellularLocation>
        <location evidence="2">Cell membrane</location>
        <topology evidence="2">Lipid-anchor</topology>
        <topology evidence="2">GPI-anchor</topology>
    </subcellularLocation>
</comment>
<comment type="caution">
    <text evidence="19">The sequence shown here is derived from an EMBL/GenBank/DDBJ whole genome shotgun (WGS) entry which is preliminary data.</text>
</comment>
<dbReference type="SMART" id="SM00768">
    <property type="entry name" value="X8"/>
    <property type="match status" value="1"/>
</dbReference>
<dbReference type="PANTHER" id="PTHR31044:SF52">
    <property type="entry name" value="OS01G0631500 PROTEIN"/>
    <property type="match status" value="1"/>
</dbReference>
<dbReference type="Pfam" id="PF07983">
    <property type="entry name" value="X8"/>
    <property type="match status" value="1"/>
</dbReference>
<dbReference type="GO" id="GO:0009506">
    <property type="term" value="C:plasmodesma"/>
    <property type="evidence" value="ECO:0007669"/>
    <property type="project" value="UniProtKB-ARBA"/>
</dbReference>
<evidence type="ECO:0000256" key="2">
    <source>
        <dbReference type="ARBA" id="ARBA00004609"/>
    </source>
</evidence>